<accession>A0A0N0UB07</accession>
<dbReference type="Pfam" id="PF23444">
    <property type="entry name" value="DUF7127"/>
    <property type="match status" value="1"/>
</dbReference>
<dbReference type="RefSeq" id="WP_053770551.1">
    <property type="nucleotide sequence ID" value="NZ_LIST01000001.1"/>
</dbReference>
<dbReference type="STRING" id="1765655.AMR74_02900"/>
<reference evidence="1 2" key="1">
    <citation type="submission" date="2015-08" db="EMBL/GenBank/DDBJ databases">
        <title>Genomes of Isolates from Cabo Rojo, PR.</title>
        <authorList>
            <person name="Sanchez-Nieves R.L."/>
            <person name="Montalvo-Rodriguez R."/>
        </authorList>
    </citation>
    <scope>NUCLEOTIDE SEQUENCE [LARGE SCALE GENOMIC DNA]</scope>
    <source>
        <strain evidence="1 2">5</strain>
    </source>
</reference>
<proteinExistence type="predicted"/>
<comment type="caution">
    <text evidence="1">The sequence shown here is derived from an EMBL/GenBank/DDBJ whole genome shotgun (WGS) entry which is preliminary data.</text>
</comment>
<organism evidence="1 2">
    <name type="scientific">Halorubrum tropicale</name>
    <dbReference type="NCBI Taxonomy" id="1765655"/>
    <lineage>
        <taxon>Archaea</taxon>
        <taxon>Methanobacteriati</taxon>
        <taxon>Methanobacteriota</taxon>
        <taxon>Stenosarchaea group</taxon>
        <taxon>Halobacteria</taxon>
        <taxon>Halobacteriales</taxon>
        <taxon>Haloferacaceae</taxon>
        <taxon>Halorubrum</taxon>
    </lineage>
</organism>
<dbReference type="InterPro" id="IPR055551">
    <property type="entry name" value="DUF7127"/>
</dbReference>
<gene>
    <name evidence="1" type="ORF">AMR74_02900</name>
</gene>
<sequence>MNHIQTRSTGEGALLRRYEYDDRWIVAADLGADDDSVTVDTVGETAIVVVEGPDGPVESEFELPGTAVDAAVNNGVLTVEGER</sequence>
<evidence type="ECO:0008006" key="3">
    <source>
        <dbReference type="Google" id="ProtNLM"/>
    </source>
</evidence>
<dbReference type="OrthoDB" id="304071at2157"/>
<dbReference type="PATRIC" id="fig|1705389.3.peg.873"/>
<dbReference type="EMBL" id="LIST01000001">
    <property type="protein sequence ID" value="KOX97864.1"/>
    <property type="molecule type" value="Genomic_DNA"/>
</dbReference>
<name>A0A0N0UB07_9EURY</name>
<evidence type="ECO:0000313" key="2">
    <source>
        <dbReference type="Proteomes" id="UP000037747"/>
    </source>
</evidence>
<dbReference type="CDD" id="cd06464">
    <property type="entry name" value="ACD_sHsps-like"/>
    <property type="match status" value="1"/>
</dbReference>
<dbReference type="Proteomes" id="UP000037747">
    <property type="component" value="Unassembled WGS sequence"/>
</dbReference>
<dbReference type="AlphaFoldDB" id="A0A0N0UB07"/>
<evidence type="ECO:0000313" key="1">
    <source>
        <dbReference type="EMBL" id="KOX97864.1"/>
    </source>
</evidence>
<protein>
    <recommendedName>
        <fullName evidence="3">Hsp20/alpha crystallin family protein</fullName>
    </recommendedName>
</protein>
<keyword evidence="2" id="KW-1185">Reference proteome</keyword>